<dbReference type="GeneID" id="25727486"/>
<evidence type="ECO:0000256" key="2">
    <source>
        <dbReference type="ARBA" id="ARBA00026011"/>
    </source>
</evidence>
<name>A0A0D2JDK6_9CHLO</name>
<dbReference type="STRING" id="145388.A0A0D2JDK6"/>
<feature type="domain" description="Ferredoxin thioredoxin reductase alpha chain" evidence="5">
    <location>
        <begin position="34"/>
        <end position="104"/>
    </location>
</feature>
<proteinExistence type="inferred from homology"/>
<sequence length="108" mass="11569">MISSKPAMAISCALRVAQAPFKAADNGQFAFAEGAKVRVKDAIKVYHVPKTPELELQGLEGTVKKIAALHKGAVLSANLQYRVQFQTSVGGNDVKFFAHLAEDEIEAA</sequence>
<dbReference type="PANTHER" id="PTHR46937:SF4">
    <property type="entry name" value="FERREDOXIN-THIOREDOXIN REDUCTASE SUBUNIT A1, CHLOROPLASTIC"/>
    <property type="match status" value="1"/>
</dbReference>
<evidence type="ECO:0000256" key="1">
    <source>
        <dbReference type="ARBA" id="ARBA00023002"/>
    </source>
</evidence>
<dbReference type="KEGG" id="mng:MNEG_10334"/>
<evidence type="ECO:0000256" key="4">
    <source>
        <dbReference type="ARBA" id="ARBA00034490"/>
    </source>
</evidence>
<dbReference type="GO" id="GO:0016491">
    <property type="term" value="F:oxidoreductase activity"/>
    <property type="evidence" value="ECO:0007669"/>
    <property type="project" value="UniProtKB-KW"/>
</dbReference>
<comment type="similarity">
    <text evidence="4">Belongs to the ferredoxin thioredoxin reductase alpha subunit family.</text>
</comment>
<organism evidence="6 7">
    <name type="scientific">Monoraphidium neglectum</name>
    <dbReference type="NCBI Taxonomy" id="145388"/>
    <lineage>
        <taxon>Eukaryota</taxon>
        <taxon>Viridiplantae</taxon>
        <taxon>Chlorophyta</taxon>
        <taxon>core chlorophytes</taxon>
        <taxon>Chlorophyceae</taxon>
        <taxon>CS clade</taxon>
        <taxon>Sphaeropleales</taxon>
        <taxon>Selenastraceae</taxon>
        <taxon>Monoraphidium</taxon>
    </lineage>
</organism>
<dbReference type="Pfam" id="PF02941">
    <property type="entry name" value="FeThRed_A"/>
    <property type="match status" value="1"/>
</dbReference>
<dbReference type="InterPro" id="IPR008990">
    <property type="entry name" value="Elect_transpt_acc-like_dom_sf"/>
</dbReference>
<dbReference type="Proteomes" id="UP000054498">
    <property type="component" value="Unassembled WGS sequence"/>
</dbReference>
<keyword evidence="7" id="KW-1185">Reference proteome</keyword>
<evidence type="ECO:0000313" key="7">
    <source>
        <dbReference type="Proteomes" id="UP000054498"/>
    </source>
</evidence>
<dbReference type="AlphaFoldDB" id="A0A0D2JDK6"/>
<accession>A0A0D2JDK6</accession>
<dbReference type="GO" id="GO:0015979">
    <property type="term" value="P:photosynthesis"/>
    <property type="evidence" value="ECO:0007669"/>
    <property type="project" value="InterPro"/>
</dbReference>
<dbReference type="InterPro" id="IPR044166">
    <property type="entry name" value="FTRV"/>
</dbReference>
<dbReference type="PANTHER" id="PTHR46937">
    <property type="entry name" value="FERREDOXIN-THIOREDOXIN REDUCTASE, VARIABLE CHAIN"/>
    <property type="match status" value="1"/>
</dbReference>
<dbReference type="EMBL" id="KK102494">
    <property type="protein sequence ID" value="KIY97627.1"/>
    <property type="molecule type" value="Genomic_DNA"/>
</dbReference>
<dbReference type="RefSeq" id="XP_013896647.1">
    <property type="nucleotide sequence ID" value="XM_014041193.1"/>
</dbReference>
<evidence type="ECO:0000259" key="5">
    <source>
        <dbReference type="Pfam" id="PF02941"/>
    </source>
</evidence>
<dbReference type="Gene3D" id="2.30.30.50">
    <property type="match status" value="1"/>
</dbReference>
<dbReference type="InterPro" id="IPR004207">
    <property type="entry name" value="Fd_thioredoxin_Rdtase_alpha"/>
</dbReference>
<reference evidence="6 7" key="1">
    <citation type="journal article" date="2013" name="BMC Genomics">
        <title>Reconstruction of the lipid metabolism for the microalga Monoraphidium neglectum from its genome sequence reveals characteristics suitable for biofuel production.</title>
        <authorList>
            <person name="Bogen C."/>
            <person name="Al-Dilaimi A."/>
            <person name="Albersmeier A."/>
            <person name="Wichmann J."/>
            <person name="Grundmann M."/>
            <person name="Rupp O."/>
            <person name="Lauersen K.J."/>
            <person name="Blifernez-Klassen O."/>
            <person name="Kalinowski J."/>
            <person name="Goesmann A."/>
            <person name="Mussgnug J.H."/>
            <person name="Kruse O."/>
        </authorList>
    </citation>
    <scope>NUCLEOTIDE SEQUENCE [LARGE SCALE GENOMIC DNA]</scope>
    <source>
        <strain evidence="6 7">SAG 48.87</strain>
    </source>
</reference>
<gene>
    <name evidence="6" type="ORF">MNEG_10334</name>
</gene>
<keyword evidence="1" id="KW-0560">Oxidoreductase</keyword>
<comment type="function">
    <text evidence="3">Variable subunit of the ferredoxin-thioredoxin reductase (FTR), which catalyzes the two-electron reduction of thioredoxins by the electrons provided by reduced ferredoxin.</text>
</comment>
<dbReference type="SUPFAM" id="SSF50090">
    <property type="entry name" value="Electron transport accessory proteins"/>
    <property type="match status" value="1"/>
</dbReference>
<evidence type="ECO:0000256" key="3">
    <source>
        <dbReference type="ARBA" id="ARBA00034474"/>
    </source>
</evidence>
<protein>
    <submittedName>
        <fullName evidence="6">Ferredoxin-thioredoxin reductase, variable chain</fullName>
    </submittedName>
</protein>
<dbReference type="OrthoDB" id="1916328at2759"/>
<evidence type="ECO:0000313" key="6">
    <source>
        <dbReference type="EMBL" id="KIY97627.1"/>
    </source>
</evidence>
<comment type="subunit">
    <text evidence="2">Heterodimer of subunit A (variable subunit) and subunit B (catalytic subunit). Heterodimeric FTR forms a complex with ferredoxin and thioredoxin.</text>
</comment>